<evidence type="ECO:0000313" key="2">
    <source>
        <dbReference type="EnsemblMetazoa" id="ASIC017528-PA"/>
    </source>
</evidence>
<dbReference type="EMBL" id="ATLV01023714">
    <property type="status" value="NOT_ANNOTATED_CDS"/>
    <property type="molecule type" value="Genomic_DNA"/>
</dbReference>
<name>A0A084WGT1_ANOSI</name>
<accession>A0A084WGT1</accession>
<dbReference type="Proteomes" id="UP000030765">
    <property type="component" value="Unassembled WGS sequence"/>
</dbReference>
<evidence type="ECO:0000313" key="3">
    <source>
        <dbReference type="Proteomes" id="UP000030765"/>
    </source>
</evidence>
<gene>
    <name evidence="1" type="ORF">ZHAS_00017528</name>
</gene>
<proteinExistence type="predicted"/>
<dbReference type="VEuPathDB" id="VectorBase:ASIC017528"/>
<dbReference type="EMBL" id="KE525345">
    <property type="protein sequence ID" value="KFB49425.1"/>
    <property type="molecule type" value="Genomic_DNA"/>
</dbReference>
<protein>
    <submittedName>
        <fullName evidence="1 2">Uncharacterized protein</fullName>
    </submittedName>
</protein>
<reference evidence="2" key="2">
    <citation type="submission" date="2020-05" db="UniProtKB">
        <authorList>
            <consortium name="EnsemblMetazoa"/>
        </authorList>
    </citation>
    <scope>IDENTIFICATION</scope>
</reference>
<keyword evidence="3" id="KW-1185">Reference proteome</keyword>
<sequence>MHWGFCSQALTFAEKPQPSGIREATLPVAQELALPEFGGSDGTLDKLPGPVARFGSLFTVSCRARCLVPSAGKGELGCTTPSHCGIT</sequence>
<evidence type="ECO:0000313" key="1">
    <source>
        <dbReference type="EMBL" id="KFB49425.1"/>
    </source>
</evidence>
<dbReference type="AlphaFoldDB" id="A0A084WGT1"/>
<organism evidence="1">
    <name type="scientific">Anopheles sinensis</name>
    <name type="common">Mosquito</name>
    <dbReference type="NCBI Taxonomy" id="74873"/>
    <lineage>
        <taxon>Eukaryota</taxon>
        <taxon>Metazoa</taxon>
        <taxon>Ecdysozoa</taxon>
        <taxon>Arthropoda</taxon>
        <taxon>Hexapoda</taxon>
        <taxon>Insecta</taxon>
        <taxon>Pterygota</taxon>
        <taxon>Neoptera</taxon>
        <taxon>Endopterygota</taxon>
        <taxon>Diptera</taxon>
        <taxon>Nematocera</taxon>
        <taxon>Culicoidea</taxon>
        <taxon>Culicidae</taxon>
        <taxon>Anophelinae</taxon>
        <taxon>Anopheles</taxon>
    </lineage>
</organism>
<dbReference type="EnsemblMetazoa" id="ASIC017528-RA">
    <property type="protein sequence ID" value="ASIC017528-PA"/>
    <property type="gene ID" value="ASIC017528"/>
</dbReference>
<reference evidence="1 3" key="1">
    <citation type="journal article" date="2014" name="BMC Genomics">
        <title>Genome sequence of Anopheles sinensis provides insight into genetics basis of mosquito competence for malaria parasites.</title>
        <authorList>
            <person name="Zhou D."/>
            <person name="Zhang D."/>
            <person name="Ding G."/>
            <person name="Shi L."/>
            <person name="Hou Q."/>
            <person name="Ye Y."/>
            <person name="Xu Y."/>
            <person name="Zhou H."/>
            <person name="Xiong C."/>
            <person name="Li S."/>
            <person name="Yu J."/>
            <person name="Hong S."/>
            <person name="Yu X."/>
            <person name="Zou P."/>
            <person name="Chen C."/>
            <person name="Chang X."/>
            <person name="Wang W."/>
            <person name="Lv Y."/>
            <person name="Sun Y."/>
            <person name="Ma L."/>
            <person name="Shen B."/>
            <person name="Zhu C."/>
        </authorList>
    </citation>
    <scope>NUCLEOTIDE SEQUENCE [LARGE SCALE GENOMIC DNA]</scope>
</reference>